<protein>
    <submittedName>
        <fullName evidence="1">Uncharacterized protein</fullName>
    </submittedName>
</protein>
<organism evidence="1">
    <name type="scientific">marine sediment metagenome</name>
    <dbReference type="NCBI Taxonomy" id="412755"/>
    <lineage>
        <taxon>unclassified sequences</taxon>
        <taxon>metagenomes</taxon>
        <taxon>ecological metagenomes</taxon>
    </lineage>
</organism>
<dbReference type="EMBL" id="LAZR01000131">
    <property type="protein sequence ID" value="KKN88060.1"/>
    <property type="molecule type" value="Genomic_DNA"/>
</dbReference>
<gene>
    <name evidence="1" type="ORF">LCGC14_0251320</name>
</gene>
<proteinExistence type="predicted"/>
<evidence type="ECO:0000313" key="1">
    <source>
        <dbReference type="EMBL" id="KKN88060.1"/>
    </source>
</evidence>
<name>A0A0F9U493_9ZZZZ</name>
<comment type="caution">
    <text evidence="1">The sequence shown here is derived from an EMBL/GenBank/DDBJ whole genome shotgun (WGS) entry which is preliminary data.</text>
</comment>
<accession>A0A0F9U493</accession>
<dbReference type="AlphaFoldDB" id="A0A0F9U493"/>
<reference evidence="1" key="1">
    <citation type="journal article" date="2015" name="Nature">
        <title>Complex archaea that bridge the gap between prokaryotes and eukaryotes.</title>
        <authorList>
            <person name="Spang A."/>
            <person name="Saw J.H."/>
            <person name="Jorgensen S.L."/>
            <person name="Zaremba-Niedzwiedzka K."/>
            <person name="Martijn J."/>
            <person name="Lind A.E."/>
            <person name="van Eijk R."/>
            <person name="Schleper C."/>
            <person name="Guy L."/>
            <person name="Ettema T.J."/>
        </authorList>
    </citation>
    <scope>NUCLEOTIDE SEQUENCE</scope>
</reference>
<sequence length="54" mass="6173">MDVLIPLSAFLAGLGVHRWRERLRRARERDVRVRARVDLVLLDAAALAEHLQGD</sequence>